<comment type="caution">
    <text evidence="1">The sequence shown here is derived from an EMBL/GenBank/DDBJ whole genome shotgun (WGS) entry which is preliminary data.</text>
</comment>
<sequence length="289" mass="32388">MKKIVTLHDGSALEVGLTGNSSAKVIMLPGARKNVYGDEAESLAKWGVDPEAGKKLVEGLSDKFRVLYFDYEGHLFEHPRPDQLTADSVVTDFLWIADEMKVESFSYYGYSWLALAGLQLAVRSSRLESLIMGGYPPFEGPYREMLTVTRKAYDQTLNTHAHSENRLDAGTSPEEIDWETVQVSTNSAQTKQFVTLYQSLTDFDDRKVQHLLTFPKLTFAGEKDTIVYGENFGGVTVDIAGLLQKYKANLLSWGWNVEILQGSGMDHTKAMQPTEVLPLIKPWLIDKLL</sequence>
<protein>
    <submittedName>
        <fullName evidence="1">Alpha/beta fold hydrolase</fullName>
    </submittedName>
</protein>
<keyword evidence="2" id="KW-1185">Reference proteome</keyword>
<proteinExistence type="predicted"/>
<name>A0ABV5B4Y0_9BACL</name>
<dbReference type="GO" id="GO:0016787">
    <property type="term" value="F:hydrolase activity"/>
    <property type="evidence" value="ECO:0007669"/>
    <property type="project" value="UniProtKB-KW"/>
</dbReference>
<dbReference type="SUPFAM" id="SSF53474">
    <property type="entry name" value="alpha/beta-Hydrolases"/>
    <property type="match status" value="1"/>
</dbReference>
<dbReference type="RefSeq" id="WP_375524527.1">
    <property type="nucleotide sequence ID" value="NZ_JBHILM010000006.1"/>
</dbReference>
<evidence type="ECO:0000313" key="1">
    <source>
        <dbReference type="EMBL" id="MFB5680730.1"/>
    </source>
</evidence>
<dbReference type="InterPro" id="IPR029058">
    <property type="entry name" value="AB_hydrolase_fold"/>
</dbReference>
<accession>A0ABV5B4Y0</accession>
<reference evidence="1 2" key="1">
    <citation type="submission" date="2024-09" db="EMBL/GenBank/DDBJ databases">
        <authorList>
            <person name="Ruan L."/>
        </authorList>
    </citation>
    <scope>NUCLEOTIDE SEQUENCE [LARGE SCALE GENOMIC DNA]</scope>
    <source>
        <strain evidence="1 2">D33</strain>
    </source>
</reference>
<dbReference type="EMBL" id="JBHILM010000006">
    <property type="protein sequence ID" value="MFB5680730.1"/>
    <property type="molecule type" value="Genomic_DNA"/>
</dbReference>
<dbReference type="Proteomes" id="UP001580407">
    <property type="component" value="Unassembled WGS sequence"/>
</dbReference>
<organism evidence="1 2">
    <name type="scientific">Paenibacillus terreus</name>
    <dbReference type="NCBI Taxonomy" id="1387834"/>
    <lineage>
        <taxon>Bacteria</taxon>
        <taxon>Bacillati</taxon>
        <taxon>Bacillota</taxon>
        <taxon>Bacilli</taxon>
        <taxon>Bacillales</taxon>
        <taxon>Paenibacillaceae</taxon>
        <taxon>Paenibacillus</taxon>
    </lineage>
</organism>
<dbReference type="Gene3D" id="3.40.50.1820">
    <property type="entry name" value="alpha/beta hydrolase"/>
    <property type="match status" value="1"/>
</dbReference>
<keyword evidence="1" id="KW-0378">Hydrolase</keyword>
<gene>
    <name evidence="1" type="ORF">ACE3NQ_07390</name>
</gene>
<evidence type="ECO:0000313" key="2">
    <source>
        <dbReference type="Proteomes" id="UP001580407"/>
    </source>
</evidence>